<organism evidence="1 2">
    <name type="scientific">Forsythia ovata</name>
    <dbReference type="NCBI Taxonomy" id="205694"/>
    <lineage>
        <taxon>Eukaryota</taxon>
        <taxon>Viridiplantae</taxon>
        <taxon>Streptophyta</taxon>
        <taxon>Embryophyta</taxon>
        <taxon>Tracheophyta</taxon>
        <taxon>Spermatophyta</taxon>
        <taxon>Magnoliopsida</taxon>
        <taxon>eudicotyledons</taxon>
        <taxon>Gunneridae</taxon>
        <taxon>Pentapetalae</taxon>
        <taxon>asterids</taxon>
        <taxon>lamiids</taxon>
        <taxon>Lamiales</taxon>
        <taxon>Oleaceae</taxon>
        <taxon>Forsythieae</taxon>
        <taxon>Forsythia</taxon>
    </lineage>
</organism>
<sequence length="104" mass="11129">MSPELKLKNVDVVLLPEAMVVSVGRISKIYTMVLKIKAPPASAKNAKRALIDLVTVLNVSSSVTAENLLMMKRTIRLVVLTLTSLRGGPVVDCGIFHCLEAVAG</sequence>
<dbReference type="Proteomes" id="UP001604277">
    <property type="component" value="Unassembled WGS sequence"/>
</dbReference>
<proteinExistence type="predicted"/>
<keyword evidence="2" id="KW-1185">Reference proteome</keyword>
<gene>
    <name evidence="1" type="ORF">Fot_57025</name>
</gene>
<evidence type="ECO:0000313" key="2">
    <source>
        <dbReference type="Proteomes" id="UP001604277"/>
    </source>
</evidence>
<dbReference type="AlphaFoldDB" id="A0ABD1NZ28"/>
<dbReference type="EMBL" id="JBFOLJ010000077">
    <property type="protein sequence ID" value="KAL2456189.1"/>
    <property type="molecule type" value="Genomic_DNA"/>
</dbReference>
<reference evidence="2" key="1">
    <citation type="submission" date="2024-07" db="EMBL/GenBank/DDBJ databases">
        <title>Two chromosome-level genome assemblies of Korean endemic species Abeliophyllum distichum and Forsythia ovata (Oleaceae).</title>
        <authorList>
            <person name="Jang H."/>
        </authorList>
    </citation>
    <scope>NUCLEOTIDE SEQUENCE [LARGE SCALE GENOMIC DNA]</scope>
</reference>
<comment type="caution">
    <text evidence="1">The sequence shown here is derived from an EMBL/GenBank/DDBJ whole genome shotgun (WGS) entry which is preliminary data.</text>
</comment>
<protein>
    <submittedName>
        <fullName evidence="1">Zinc finger (C3HC4-type RING finger) family protein</fullName>
    </submittedName>
</protein>
<name>A0ABD1NZ28_9LAMI</name>
<accession>A0ABD1NZ28</accession>
<evidence type="ECO:0000313" key="1">
    <source>
        <dbReference type="EMBL" id="KAL2456189.1"/>
    </source>
</evidence>